<dbReference type="InterPro" id="IPR004549">
    <property type="entry name" value="Acetyl_CoA_COase_biotin_COase"/>
</dbReference>
<dbReference type="Pfam" id="PF02785">
    <property type="entry name" value="Biotin_carb_C"/>
    <property type="match status" value="1"/>
</dbReference>
<dbReference type="InterPro" id="IPR016185">
    <property type="entry name" value="PreATP-grasp_dom_sf"/>
</dbReference>
<evidence type="ECO:0000259" key="14">
    <source>
        <dbReference type="PROSITE" id="PS50975"/>
    </source>
</evidence>
<dbReference type="GO" id="GO:0005524">
    <property type="term" value="F:ATP binding"/>
    <property type="evidence" value="ECO:0007669"/>
    <property type="project" value="UniProtKB-UniRule"/>
</dbReference>
<dbReference type="SUPFAM" id="SSF56059">
    <property type="entry name" value="Glutathione synthetase ATP-binding domain-like"/>
    <property type="match status" value="1"/>
</dbReference>
<dbReference type="PROSITE" id="PS00866">
    <property type="entry name" value="CPSASE_1"/>
    <property type="match status" value="1"/>
</dbReference>
<dbReference type="FunFam" id="3.30.1490.20:FF:000018">
    <property type="entry name" value="Biotin carboxylase"/>
    <property type="match status" value="1"/>
</dbReference>
<dbReference type="GO" id="GO:0046872">
    <property type="term" value="F:metal ion binding"/>
    <property type="evidence" value="ECO:0007669"/>
    <property type="project" value="UniProtKB-KW"/>
</dbReference>
<dbReference type="InterPro" id="IPR005481">
    <property type="entry name" value="BC-like_N"/>
</dbReference>
<organism evidence="16 17">
    <name type="scientific">Dysosmobacter segnis</name>
    <dbReference type="NCBI Taxonomy" id="2763042"/>
    <lineage>
        <taxon>Bacteria</taxon>
        <taxon>Bacillati</taxon>
        <taxon>Bacillota</taxon>
        <taxon>Clostridia</taxon>
        <taxon>Eubacteriales</taxon>
        <taxon>Oscillospiraceae</taxon>
        <taxon>Dysosmobacter</taxon>
    </lineage>
</organism>
<dbReference type="PANTHER" id="PTHR48095">
    <property type="entry name" value="PYRUVATE CARBOXYLASE SUBUNIT A"/>
    <property type="match status" value="1"/>
</dbReference>
<evidence type="ECO:0000256" key="6">
    <source>
        <dbReference type="ARBA" id="ARBA00022723"/>
    </source>
</evidence>
<dbReference type="RefSeq" id="WP_187016208.1">
    <property type="nucleotide sequence ID" value="NZ_JACOQI010000030.1"/>
</dbReference>
<dbReference type="GO" id="GO:0004075">
    <property type="term" value="F:biotin carboxylase activity"/>
    <property type="evidence" value="ECO:0007669"/>
    <property type="project" value="UniProtKB-EC"/>
</dbReference>
<keyword evidence="13" id="KW-0276">Fatty acid metabolism</keyword>
<evidence type="ECO:0000313" key="17">
    <source>
        <dbReference type="Proteomes" id="UP000620327"/>
    </source>
</evidence>
<keyword evidence="5 13" id="KW-0436">Ligase</keyword>
<dbReference type="SUPFAM" id="SSF51246">
    <property type="entry name" value="Rudiment single hybrid motif"/>
    <property type="match status" value="1"/>
</dbReference>
<keyword evidence="17" id="KW-1185">Reference proteome</keyword>
<evidence type="ECO:0000256" key="8">
    <source>
        <dbReference type="ARBA" id="ARBA00022840"/>
    </source>
</evidence>
<dbReference type="SUPFAM" id="SSF52440">
    <property type="entry name" value="PreATP-grasp domain"/>
    <property type="match status" value="1"/>
</dbReference>
<evidence type="ECO:0000256" key="3">
    <source>
        <dbReference type="ARBA" id="ARBA00011750"/>
    </source>
</evidence>
<evidence type="ECO:0000256" key="9">
    <source>
        <dbReference type="ARBA" id="ARBA00022842"/>
    </source>
</evidence>
<comment type="subunit">
    <text evidence="3 13">Acetyl-CoA carboxylase is a heterohexamer of biotin carboxyl carrier protein, biotin carboxylase and the two subunits of carboxyl transferase in a 2:2 complex.</text>
</comment>
<dbReference type="GO" id="GO:0006633">
    <property type="term" value="P:fatty acid biosynthetic process"/>
    <property type="evidence" value="ECO:0007669"/>
    <property type="project" value="UniProtKB-KW"/>
</dbReference>
<keyword evidence="10 13" id="KW-0092">Biotin</keyword>
<evidence type="ECO:0000256" key="11">
    <source>
        <dbReference type="ARBA" id="ARBA00048600"/>
    </source>
</evidence>
<dbReference type="Pfam" id="PF02786">
    <property type="entry name" value="CPSase_L_D2"/>
    <property type="match status" value="1"/>
</dbReference>
<comment type="caution">
    <text evidence="16">The sequence shown here is derived from an EMBL/GenBank/DDBJ whole genome shotgun (WGS) entry which is preliminary data.</text>
</comment>
<evidence type="ECO:0000256" key="5">
    <source>
        <dbReference type="ARBA" id="ARBA00022598"/>
    </source>
</evidence>
<evidence type="ECO:0000256" key="10">
    <source>
        <dbReference type="ARBA" id="ARBA00023267"/>
    </source>
</evidence>
<dbReference type="InterPro" id="IPR005479">
    <property type="entry name" value="CPAse_ATP-bd"/>
</dbReference>
<comment type="catalytic activity">
    <reaction evidence="11 13">
        <text>N(6)-biotinyl-L-lysyl-[protein] + hydrogencarbonate + ATP = N(6)-carboxybiotinyl-L-lysyl-[protein] + ADP + phosphate + H(+)</text>
        <dbReference type="Rhea" id="RHEA:13501"/>
        <dbReference type="Rhea" id="RHEA-COMP:10505"/>
        <dbReference type="Rhea" id="RHEA-COMP:10506"/>
        <dbReference type="ChEBI" id="CHEBI:15378"/>
        <dbReference type="ChEBI" id="CHEBI:17544"/>
        <dbReference type="ChEBI" id="CHEBI:30616"/>
        <dbReference type="ChEBI" id="CHEBI:43474"/>
        <dbReference type="ChEBI" id="CHEBI:83144"/>
        <dbReference type="ChEBI" id="CHEBI:83145"/>
        <dbReference type="ChEBI" id="CHEBI:456216"/>
        <dbReference type="EC" id="6.3.4.14"/>
    </reaction>
</comment>
<dbReference type="FunFam" id="3.40.50.20:FF:000010">
    <property type="entry name" value="Propionyl-CoA carboxylase subunit alpha"/>
    <property type="match status" value="1"/>
</dbReference>
<keyword evidence="8 12" id="KW-0067">ATP-binding</keyword>
<evidence type="ECO:0000256" key="13">
    <source>
        <dbReference type="RuleBase" id="RU365063"/>
    </source>
</evidence>
<dbReference type="PROSITE" id="PS50979">
    <property type="entry name" value="BC"/>
    <property type="match status" value="1"/>
</dbReference>
<dbReference type="PANTHER" id="PTHR48095:SF2">
    <property type="entry name" value="BIOTIN CARBOXYLASE, CHLOROPLASTIC"/>
    <property type="match status" value="1"/>
</dbReference>
<keyword evidence="7 12" id="KW-0547">Nucleotide-binding</keyword>
<evidence type="ECO:0000256" key="2">
    <source>
        <dbReference type="ARBA" id="ARBA00004956"/>
    </source>
</evidence>
<evidence type="ECO:0000256" key="7">
    <source>
        <dbReference type="ARBA" id="ARBA00022741"/>
    </source>
</evidence>
<comment type="pathway">
    <text evidence="2 13">Lipid metabolism; malonyl-CoA biosynthesis; malonyl-CoA from acetyl-CoA: step 1/1.</text>
</comment>
<feature type="domain" description="Biotin carboxylation" evidence="15">
    <location>
        <begin position="1"/>
        <end position="447"/>
    </location>
</feature>
<dbReference type="InterPro" id="IPR005482">
    <property type="entry name" value="Biotin_COase_C"/>
</dbReference>
<feature type="domain" description="ATP-grasp" evidence="14">
    <location>
        <begin position="120"/>
        <end position="318"/>
    </location>
</feature>
<comment type="function">
    <text evidence="1 13">This protein is a component of the acetyl coenzyme A carboxylase complex; first, biotin carboxylase catalyzes the carboxylation of the carrier protein and then the transcarboxylase transfers the carboxyl group to form malonyl-CoA.</text>
</comment>
<dbReference type="EC" id="6.3.4.14" evidence="4 13"/>
<proteinExistence type="predicted"/>
<dbReference type="InterPro" id="IPR011054">
    <property type="entry name" value="Rudment_hybrid_motif"/>
</dbReference>
<dbReference type="NCBIfam" id="TIGR00514">
    <property type="entry name" value="accC"/>
    <property type="match status" value="1"/>
</dbReference>
<accession>A0A923ML03</accession>
<dbReference type="PROSITE" id="PS00867">
    <property type="entry name" value="CPSASE_2"/>
    <property type="match status" value="1"/>
</dbReference>
<sequence length="461" mass="50001">MLKRVLIANRGEIALRVRRACREAGIETVSVYSQADAEALHVQLATRSVCIGPAKAADSYLNPQALLSAALATGCDGLHPGYGFLSENPEFADACAENGITFIGPSGDAIRKAGSKSAARDLMRAAGVPVTPGSDGPVSSVEDALAVAETVGYPVLLKASAGGGGRGIRRCDSAKDLPDAYAAAKAEANACFGNDEMYLEKLVLEPRHIEFQILADRQGHVIHLGDRDCSIQRRNQKLIEEAPARCLTPELREEMGRAAVKAAQAVRYEGAGTVEFLLDSDGQHFYFMEMNTRIQVEHGITEMITGVDLVRQQLRIASGLPLDLTQEDVTLTGHAIECRINAEDPTANFRPCPGKVEFLHFPGGPGVRVDSALYNGCTLSPYYDSLAAKVMVHAPTRLEAIRRMRRCLEEFTLEGFPTNAELSYELLFHPTFVRGGCTTAFLDRSLPELLEFSRRVDDHKG</sequence>
<dbReference type="EMBL" id="JACOQI010000030">
    <property type="protein sequence ID" value="MBC5772060.1"/>
    <property type="molecule type" value="Genomic_DNA"/>
</dbReference>
<dbReference type="InterPro" id="IPR051602">
    <property type="entry name" value="ACC_Biotin_Carboxylase"/>
</dbReference>
<dbReference type="InterPro" id="IPR011761">
    <property type="entry name" value="ATP-grasp"/>
</dbReference>
<dbReference type="PROSITE" id="PS50975">
    <property type="entry name" value="ATP_GRASP"/>
    <property type="match status" value="1"/>
</dbReference>
<keyword evidence="13" id="KW-0444">Lipid biosynthesis</keyword>
<dbReference type="Pfam" id="PF00289">
    <property type="entry name" value="Biotin_carb_N"/>
    <property type="match status" value="1"/>
</dbReference>
<evidence type="ECO:0000259" key="15">
    <source>
        <dbReference type="PROSITE" id="PS50979"/>
    </source>
</evidence>
<keyword evidence="13" id="KW-0443">Lipid metabolism</keyword>
<evidence type="ECO:0000256" key="4">
    <source>
        <dbReference type="ARBA" id="ARBA00013263"/>
    </source>
</evidence>
<evidence type="ECO:0000256" key="12">
    <source>
        <dbReference type="PROSITE-ProRule" id="PRU00409"/>
    </source>
</evidence>
<dbReference type="Gene3D" id="3.30.470.20">
    <property type="entry name" value="ATP-grasp fold, B domain"/>
    <property type="match status" value="1"/>
</dbReference>
<evidence type="ECO:0000256" key="1">
    <source>
        <dbReference type="ARBA" id="ARBA00003761"/>
    </source>
</evidence>
<dbReference type="SMART" id="SM00878">
    <property type="entry name" value="Biotin_carb_C"/>
    <property type="match status" value="1"/>
</dbReference>
<dbReference type="InterPro" id="IPR011764">
    <property type="entry name" value="Biotin_carboxylation_dom"/>
</dbReference>
<keyword evidence="6" id="KW-0479">Metal-binding</keyword>
<evidence type="ECO:0000313" key="16">
    <source>
        <dbReference type="EMBL" id="MBC5772060.1"/>
    </source>
</evidence>
<dbReference type="Proteomes" id="UP000620327">
    <property type="component" value="Unassembled WGS sequence"/>
</dbReference>
<dbReference type="AlphaFoldDB" id="A0A923ML03"/>
<reference evidence="16" key="1">
    <citation type="submission" date="2020-08" db="EMBL/GenBank/DDBJ databases">
        <title>Genome public.</title>
        <authorList>
            <person name="Liu C."/>
            <person name="Sun Q."/>
        </authorList>
    </citation>
    <scope>NUCLEOTIDE SEQUENCE</scope>
    <source>
        <strain evidence="16">BX15</strain>
    </source>
</reference>
<name>A0A923ML03_9FIRM</name>
<protein>
    <recommendedName>
        <fullName evidence="4 13">Biotin carboxylase</fullName>
        <ecNumber evidence="4 13">6.3.4.14</ecNumber>
    </recommendedName>
    <alternativeName>
        <fullName evidence="13">Acetyl-coenzyme A carboxylase biotin carboxylase subunit A</fullName>
    </alternativeName>
</protein>
<keyword evidence="9" id="KW-0460">Magnesium</keyword>
<keyword evidence="13" id="KW-0275">Fatty acid biosynthesis</keyword>
<dbReference type="NCBIfam" id="NF006367">
    <property type="entry name" value="PRK08591.1"/>
    <property type="match status" value="1"/>
</dbReference>
<gene>
    <name evidence="16" type="primary">accC</name>
    <name evidence="16" type="ORF">H8Z83_17370</name>
</gene>